<dbReference type="SUPFAM" id="SSF51735">
    <property type="entry name" value="NAD(P)-binding Rossmann-fold domains"/>
    <property type="match status" value="1"/>
</dbReference>
<dbReference type="PANTHER" id="PTHR43377:SF1">
    <property type="entry name" value="BILIVERDIN REDUCTASE A"/>
    <property type="match status" value="1"/>
</dbReference>
<evidence type="ECO:0000313" key="3">
    <source>
        <dbReference type="Proteomes" id="UP000535838"/>
    </source>
</evidence>
<comment type="caution">
    <text evidence="2">The sequence shown here is derived from an EMBL/GenBank/DDBJ whole genome shotgun (WGS) entry which is preliminary data.</text>
</comment>
<dbReference type="Gene3D" id="3.40.50.720">
    <property type="entry name" value="NAD(P)-binding Rossmann-like Domain"/>
    <property type="match status" value="1"/>
</dbReference>
<reference evidence="2 3" key="1">
    <citation type="submission" date="2020-08" db="EMBL/GenBank/DDBJ databases">
        <title>Cohnella phylogeny.</title>
        <authorList>
            <person name="Dunlap C."/>
        </authorList>
    </citation>
    <scope>NUCLEOTIDE SEQUENCE [LARGE SCALE GENOMIC DNA]</scope>
    <source>
        <strain evidence="2 3">DSM 25241</strain>
    </source>
</reference>
<gene>
    <name evidence="2" type="ORF">H7B67_17855</name>
</gene>
<dbReference type="InterPro" id="IPR000683">
    <property type="entry name" value="Gfo/Idh/MocA-like_OxRdtase_N"/>
</dbReference>
<feature type="domain" description="Gfo/Idh/MocA-like oxidoreductase N-terminal" evidence="1">
    <location>
        <begin position="60"/>
        <end position="139"/>
    </location>
</feature>
<dbReference type="Proteomes" id="UP000535838">
    <property type="component" value="Unassembled WGS sequence"/>
</dbReference>
<dbReference type="PANTHER" id="PTHR43377">
    <property type="entry name" value="BILIVERDIN REDUCTASE A"/>
    <property type="match status" value="1"/>
</dbReference>
<dbReference type="AlphaFoldDB" id="A0A841T279"/>
<dbReference type="EMBL" id="JACJVQ010000015">
    <property type="protein sequence ID" value="MBB6635987.1"/>
    <property type="molecule type" value="Genomic_DNA"/>
</dbReference>
<dbReference type="InterPro" id="IPR036291">
    <property type="entry name" value="NAD(P)-bd_dom_sf"/>
</dbReference>
<dbReference type="InterPro" id="IPR051450">
    <property type="entry name" value="Gfo/Idh/MocA_Oxidoreductases"/>
</dbReference>
<keyword evidence="3" id="KW-1185">Reference proteome</keyword>
<evidence type="ECO:0000259" key="1">
    <source>
        <dbReference type="Pfam" id="PF01408"/>
    </source>
</evidence>
<dbReference type="Pfam" id="PF01408">
    <property type="entry name" value="GFO_IDH_MocA"/>
    <property type="match status" value="1"/>
</dbReference>
<evidence type="ECO:0000313" key="2">
    <source>
        <dbReference type="EMBL" id="MBB6635987.1"/>
    </source>
</evidence>
<name>A0A841T279_9BACL</name>
<organism evidence="2 3">
    <name type="scientific">Cohnella thailandensis</name>
    <dbReference type="NCBI Taxonomy" id="557557"/>
    <lineage>
        <taxon>Bacteria</taxon>
        <taxon>Bacillati</taxon>
        <taxon>Bacillota</taxon>
        <taxon>Bacilli</taxon>
        <taxon>Bacillales</taxon>
        <taxon>Paenibacillaceae</taxon>
        <taxon>Cohnella</taxon>
    </lineage>
</organism>
<dbReference type="GO" id="GO:0000166">
    <property type="term" value="F:nucleotide binding"/>
    <property type="evidence" value="ECO:0007669"/>
    <property type="project" value="InterPro"/>
</dbReference>
<dbReference type="RefSeq" id="WP_185121207.1">
    <property type="nucleotide sequence ID" value="NZ_JACJVQ010000015.1"/>
</dbReference>
<sequence>MKKTIRLAIIGTDSSHSVAFAQLLQDEAHPYHVPGARVIAAYPGGSPDFELSRSRVDGFAKRLRDEFGVRLAATPEEAAEGADGVLLLAADGRKHLELFRRVAEPGRPVFIDKPLATTYREAKEIAARAERLGVPFMTGSSLRYAEDLVAALAAAEGSNNEGSDVVDGADCFGPISMEPTQGGYLWYGIHAAEMLYAAMGTGCERVTAVSSPGGEHLVGVWPGGRVGTVRGSFEGSEFAAVLHLGAKSVYVPIKPESKPYYASLLERVIGLFRDGRADRLPTTDESLEIIRFLEAANRSRESGREVRLHEIE</sequence>
<proteinExistence type="predicted"/>
<protein>
    <submittedName>
        <fullName evidence="2">Gfo/Idh/MocA family oxidoreductase</fullName>
    </submittedName>
</protein>
<accession>A0A841T279</accession>